<dbReference type="Proteomes" id="UP000187209">
    <property type="component" value="Unassembled WGS sequence"/>
</dbReference>
<protein>
    <submittedName>
        <fullName evidence="1">Uncharacterized protein</fullName>
    </submittedName>
</protein>
<evidence type="ECO:0000313" key="2">
    <source>
        <dbReference type="Proteomes" id="UP000187209"/>
    </source>
</evidence>
<reference evidence="1 2" key="1">
    <citation type="submission" date="2016-11" db="EMBL/GenBank/DDBJ databases">
        <title>The macronuclear genome of Stentor coeruleus: a giant cell with tiny introns.</title>
        <authorList>
            <person name="Slabodnick M."/>
            <person name="Ruby J.G."/>
            <person name="Reiff S.B."/>
            <person name="Swart E.C."/>
            <person name="Gosai S."/>
            <person name="Prabakaran S."/>
            <person name="Witkowska E."/>
            <person name="Larue G.E."/>
            <person name="Fisher S."/>
            <person name="Freeman R.M."/>
            <person name="Gunawardena J."/>
            <person name="Chu W."/>
            <person name="Stover N.A."/>
            <person name="Gregory B.D."/>
            <person name="Nowacki M."/>
            <person name="Derisi J."/>
            <person name="Roy S.W."/>
            <person name="Marshall W.F."/>
            <person name="Sood P."/>
        </authorList>
    </citation>
    <scope>NUCLEOTIDE SEQUENCE [LARGE SCALE GENOMIC DNA]</scope>
    <source>
        <strain evidence="1">WM001</strain>
    </source>
</reference>
<dbReference type="AlphaFoldDB" id="A0A1R2BMY6"/>
<accession>A0A1R2BMY6</accession>
<name>A0A1R2BMY6_9CILI</name>
<gene>
    <name evidence="1" type="ORF">SteCoe_22121</name>
</gene>
<evidence type="ECO:0000313" key="1">
    <source>
        <dbReference type="EMBL" id="OMJ78147.1"/>
    </source>
</evidence>
<keyword evidence="2" id="KW-1185">Reference proteome</keyword>
<sequence>MELKKNCSEASLRKTILDTEKVAPLVTFQQLTISQNPILSSHPSMQNLSRIEDPTLKRTIGKSNFYESQSKSSVNLPPLVQFKQLILKGNFREIFPKVRIHSDYHATRRKKTEAERTNNFSCLGKKDLKKFENKSKALTKGRLYENYQMLRDNQYKCSNDIDQVSTPTFRNSAIPNNLAEKFSEMESTNQDYGNAHDISDAMKKNRSHTNLLCNNFKADSHNYASKLAINLNKMIQQNLHNHAKPTHQRIKILKHGLPKDVFTVDGKSGYK</sequence>
<comment type="caution">
    <text evidence="1">The sequence shown here is derived from an EMBL/GenBank/DDBJ whole genome shotgun (WGS) entry which is preliminary data.</text>
</comment>
<organism evidence="1 2">
    <name type="scientific">Stentor coeruleus</name>
    <dbReference type="NCBI Taxonomy" id="5963"/>
    <lineage>
        <taxon>Eukaryota</taxon>
        <taxon>Sar</taxon>
        <taxon>Alveolata</taxon>
        <taxon>Ciliophora</taxon>
        <taxon>Postciliodesmatophora</taxon>
        <taxon>Heterotrichea</taxon>
        <taxon>Heterotrichida</taxon>
        <taxon>Stentoridae</taxon>
        <taxon>Stentor</taxon>
    </lineage>
</organism>
<dbReference type="EMBL" id="MPUH01000537">
    <property type="protein sequence ID" value="OMJ78147.1"/>
    <property type="molecule type" value="Genomic_DNA"/>
</dbReference>
<proteinExistence type="predicted"/>